<dbReference type="Gene3D" id="3.40.50.880">
    <property type="match status" value="1"/>
</dbReference>
<protein>
    <submittedName>
        <fullName evidence="2">DJ-1/YajL/PfpI superfamily, includes chaperone protein YajL (Former ThiJ), parkinsonism-associated protein DJ-1, peptidases PfpI, Hsp31</fullName>
    </submittedName>
</protein>
<dbReference type="NCBIfam" id="TIGR01383">
    <property type="entry name" value="not_thiJ"/>
    <property type="match status" value="1"/>
</dbReference>
<evidence type="ECO:0000313" key="3">
    <source>
        <dbReference type="Proteomes" id="UP000005522"/>
    </source>
</evidence>
<evidence type="ECO:0000259" key="1">
    <source>
        <dbReference type="Pfam" id="PF01965"/>
    </source>
</evidence>
<organism evidence="2 3">
    <name type="scientific">Acidithiobacillus caldus (strain ATCC 51756 / DSM 8584 / KU)</name>
    <dbReference type="NCBI Taxonomy" id="637389"/>
    <lineage>
        <taxon>Bacteria</taxon>
        <taxon>Pseudomonadati</taxon>
        <taxon>Pseudomonadota</taxon>
        <taxon>Acidithiobacillia</taxon>
        <taxon>Acidithiobacillales</taxon>
        <taxon>Acidithiobacillaceae</taxon>
        <taxon>Acidithiobacillus</taxon>
    </lineage>
</organism>
<dbReference type="InterPro" id="IPR002818">
    <property type="entry name" value="DJ-1/PfpI"/>
</dbReference>
<dbReference type="GeneID" id="92932582"/>
<dbReference type="RefSeq" id="WP_004869164.1">
    <property type="nucleotide sequence ID" value="NZ_CP005986.1"/>
</dbReference>
<dbReference type="eggNOG" id="COG0693">
    <property type="taxonomic scope" value="Bacteria"/>
</dbReference>
<accession>A0A060A2N9</accession>
<dbReference type="AlphaFoldDB" id="A0A060A2N9"/>
<dbReference type="KEGG" id="acz:Acaty_c2518"/>
<evidence type="ECO:0000313" key="2">
    <source>
        <dbReference type="EMBL" id="AIA56362.1"/>
    </source>
</evidence>
<name>A0A060A2N9_ACICK</name>
<gene>
    <name evidence="2" type="ORF">Acaty_c2518</name>
</gene>
<dbReference type="SUPFAM" id="SSF52317">
    <property type="entry name" value="Class I glutamine amidotransferase-like"/>
    <property type="match status" value="1"/>
</dbReference>
<proteinExistence type="predicted"/>
<dbReference type="PANTHER" id="PTHR48094">
    <property type="entry name" value="PROTEIN/NUCLEIC ACID DEGLYCASE DJ-1-RELATED"/>
    <property type="match status" value="1"/>
</dbReference>
<dbReference type="PANTHER" id="PTHR48094:SF12">
    <property type="entry name" value="PARKINSON DISEASE PROTEIN 7 HOMOLOG"/>
    <property type="match status" value="1"/>
</dbReference>
<sequence>MNLRVVIPIAEGFEEMEAVTCVDILRRAGFTVVVAGIGPAPVRASRGLRVVPDADWEAVRSESWDLIVLPGGAAGVQALSASASLRAFLLDRHQQCQRIAAICAAPGLLAELGILEGRRVTAFPGVLDPQCPSYRLVDAPVVVDGPVITSRGPGTALDFALTLVELLAGTSRRRDTEAPLQRPLESPR</sequence>
<reference evidence="2 3" key="1">
    <citation type="journal article" date="2009" name="J. Bacteriol.">
        <title>Draft genome sequence of the extremely acidophilic bacterium Acidithiobacillus caldus ATCC 51756 reveals metabolic versatility in the genus Acidithiobacillus.</title>
        <authorList>
            <person name="Valdes J."/>
            <person name="Quatrini R."/>
            <person name="Hallberg K."/>
            <person name="Dopson M."/>
            <person name="Valenzuela P.D."/>
            <person name="Holmes D.S."/>
        </authorList>
    </citation>
    <scope>NUCLEOTIDE SEQUENCE [LARGE SCALE GENOMIC DNA]</scope>
    <source>
        <strain evidence="3">ATCC 51756 / DSM 8584 / KU</strain>
    </source>
</reference>
<dbReference type="CDD" id="cd03135">
    <property type="entry name" value="GATase1_DJ-1"/>
    <property type="match status" value="1"/>
</dbReference>
<dbReference type="EMBL" id="CP005986">
    <property type="protein sequence ID" value="AIA56362.1"/>
    <property type="molecule type" value="Genomic_DNA"/>
</dbReference>
<dbReference type="GO" id="GO:0005737">
    <property type="term" value="C:cytoplasm"/>
    <property type="evidence" value="ECO:0007669"/>
    <property type="project" value="TreeGrafter"/>
</dbReference>
<feature type="domain" description="DJ-1/PfpI" evidence="1">
    <location>
        <begin position="4"/>
        <end position="165"/>
    </location>
</feature>
<dbReference type="Pfam" id="PF01965">
    <property type="entry name" value="DJ-1_PfpI"/>
    <property type="match status" value="1"/>
</dbReference>
<dbReference type="HOGENOM" id="CLU_000445_44_2_6"/>
<dbReference type="InterPro" id="IPR029062">
    <property type="entry name" value="Class_I_gatase-like"/>
</dbReference>
<dbReference type="InterPro" id="IPR050325">
    <property type="entry name" value="Prot/Nucl_acid_deglycase"/>
</dbReference>
<dbReference type="InterPro" id="IPR006287">
    <property type="entry name" value="DJ-1"/>
</dbReference>
<dbReference type="Proteomes" id="UP000005522">
    <property type="component" value="Chromosome"/>
</dbReference>